<keyword evidence="5 9" id="KW-0812">Transmembrane</keyword>
<evidence type="ECO:0000256" key="1">
    <source>
        <dbReference type="ARBA" id="ARBA00004651"/>
    </source>
</evidence>
<protein>
    <recommendedName>
        <fullName evidence="12">Cora-domain-containing protein</fullName>
    </recommendedName>
</protein>
<keyword evidence="6 9" id="KW-1133">Transmembrane helix</keyword>
<proteinExistence type="inferred from homology"/>
<feature type="region of interest" description="Disordered" evidence="8">
    <location>
        <begin position="1"/>
        <end position="40"/>
    </location>
</feature>
<evidence type="ECO:0000256" key="5">
    <source>
        <dbReference type="ARBA" id="ARBA00022692"/>
    </source>
</evidence>
<comment type="subcellular location">
    <subcellularLocation>
        <location evidence="1">Cell membrane</location>
        <topology evidence="1">Multi-pass membrane protein</topology>
    </subcellularLocation>
</comment>
<dbReference type="Pfam" id="PF01544">
    <property type="entry name" value="CorA"/>
    <property type="match status" value="2"/>
</dbReference>
<dbReference type="InterPro" id="IPR045861">
    <property type="entry name" value="CorA_cytoplasmic_dom"/>
</dbReference>
<dbReference type="Gene3D" id="3.30.460.20">
    <property type="entry name" value="CorA soluble domain-like"/>
    <property type="match status" value="1"/>
</dbReference>
<feature type="transmembrane region" description="Helical" evidence="9">
    <location>
        <begin position="778"/>
        <end position="796"/>
    </location>
</feature>
<dbReference type="GO" id="GO:0005886">
    <property type="term" value="C:plasma membrane"/>
    <property type="evidence" value="ECO:0007669"/>
    <property type="project" value="UniProtKB-SubCell"/>
</dbReference>
<dbReference type="Gene3D" id="1.20.58.340">
    <property type="entry name" value="Magnesium transport protein CorA, transmembrane region"/>
    <property type="match status" value="2"/>
</dbReference>
<dbReference type="InterPro" id="IPR045863">
    <property type="entry name" value="CorA_TM1_TM2"/>
</dbReference>
<feature type="transmembrane region" description="Helical" evidence="9">
    <location>
        <begin position="816"/>
        <end position="837"/>
    </location>
</feature>
<dbReference type="KEGG" id="ccac:CcaHIS019_0404020"/>
<dbReference type="PANTHER" id="PTHR46494">
    <property type="entry name" value="CORA FAMILY METAL ION TRANSPORTER (EUROFUNG)"/>
    <property type="match status" value="1"/>
</dbReference>
<feature type="region of interest" description="Disordered" evidence="8">
    <location>
        <begin position="116"/>
        <end position="144"/>
    </location>
</feature>
<keyword evidence="3" id="KW-0813">Transport</keyword>
<dbReference type="InterPro" id="IPR002523">
    <property type="entry name" value="MgTranspt_CorA/ZnTranspt_ZntB"/>
</dbReference>
<sequence length="863" mass="93844">MASRPQLVTNRELFTASPPPMTPSSPVNPTTSSDRPTPRVYFRRESLAVAGARRSSFYNSYSPSSPIAVAARRRSGSGSFGSAPSSSSFLARPERLGTSGFGVSFRNAFASPLDEETIEEISSGELSPGSTTPASRIPGQSRTLPIPRRRRSSVIGQVHWLPGGAGGETGDEPGVDVRSARDQEAYGHLKSNTSITVIDYSSDPDAEDTNVRIDFPGSKLASWLNSHAGKRPLGDDGKPLGVRWIHVTGLNWEVMKTLTLRYQLHPLAVEDALRSSRSPRSKIDYYRTHMYLQILVQNIHGPDKDALTKATAELAQGEEGRQCCDDADHDHDHRVDDIETVAPKKQRWWHTHPEGQIRLPEGVDAVFGPTMPGQQRRKKDKDKTHTEAPSEVDMTETHRMVVDQLAASYMVPIRKGIISAFMMRDGLIITMCENDMSEALEPIYERVEDEHSLLRRSGDVSMLAQALLDVTVDLSIEIAQAFETEILKAESQVLVFPQLEFVRRLFIVQAQITRFRRQLTPLLYACYIIRDQDTARSAAAGELTHPRGRRTNSNATTASLSAMGAGNGAGNGNGVGAPLPTMGLGPSQGISPHLAAGPQGIPNIHGLHGGNAAVPGFAIPGLAPAGAGTAAGLGGGFGGLGGMPGMPLAPNVAIPGSGTCADMPPSVIPEEGEWPPSRRTPSPREGNGNSTPRSNIPTPANNATVAANAATAAAVNSGHAYMAQGYFSLLSKVYMNDIIDHLEMVVGSSEQFVGTCDHLTDYVFNVLSFQTNNSMERLSIVTVIFLPLTFISSYFGMNFTDFPALETDVWNGFWKYAAPLTIAFFVIFSFSYIRTGWETLRRRLERRQRERAMLGRRFSYEKL</sequence>
<evidence type="ECO:0000313" key="11">
    <source>
        <dbReference type="Proteomes" id="UP001233271"/>
    </source>
</evidence>
<accession>A0AA48L439</accession>
<dbReference type="GO" id="GO:0050897">
    <property type="term" value="F:cobalt ion binding"/>
    <property type="evidence" value="ECO:0007669"/>
    <property type="project" value="TreeGrafter"/>
</dbReference>
<feature type="compositionally biased region" description="Low complexity" evidence="8">
    <location>
        <begin position="24"/>
        <end position="33"/>
    </location>
</feature>
<evidence type="ECO:0000256" key="4">
    <source>
        <dbReference type="ARBA" id="ARBA00022475"/>
    </source>
</evidence>
<organism evidence="10 11">
    <name type="scientific">Cutaneotrichosporon cavernicola</name>
    <dbReference type="NCBI Taxonomy" id="279322"/>
    <lineage>
        <taxon>Eukaryota</taxon>
        <taxon>Fungi</taxon>
        <taxon>Dikarya</taxon>
        <taxon>Basidiomycota</taxon>
        <taxon>Agaricomycotina</taxon>
        <taxon>Tremellomycetes</taxon>
        <taxon>Trichosporonales</taxon>
        <taxon>Trichosporonaceae</taxon>
        <taxon>Cutaneotrichosporon</taxon>
    </lineage>
</organism>
<dbReference type="GO" id="GO:0000287">
    <property type="term" value="F:magnesium ion binding"/>
    <property type="evidence" value="ECO:0007669"/>
    <property type="project" value="TreeGrafter"/>
</dbReference>
<feature type="compositionally biased region" description="Polar residues" evidence="8">
    <location>
        <begin position="124"/>
        <end position="143"/>
    </location>
</feature>
<keyword evidence="7 9" id="KW-0472">Membrane</keyword>
<dbReference type="RefSeq" id="XP_060456847.1">
    <property type="nucleotide sequence ID" value="XM_060600232.1"/>
</dbReference>
<dbReference type="EMBL" id="AP028215">
    <property type="protein sequence ID" value="BEI91582.1"/>
    <property type="molecule type" value="Genomic_DNA"/>
</dbReference>
<gene>
    <name evidence="10" type="ORF">CcaverHIS019_0404020</name>
</gene>
<evidence type="ECO:0000256" key="8">
    <source>
        <dbReference type="SAM" id="MobiDB-lite"/>
    </source>
</evidence>
<evidence type="ECO:0000256" key="9">
    <source>
        <dbReference type="SAM" id="Phobius"/>
    </source>
</evidence>
<dbReference type="AlphaFoldDB" id="A0AA48L439"/>
<evidence type="ECO:0000256" key="3">
    <source>
        <dbReference type="ARBA" id="ARBA00022448"/>
    </source>
</evidence>
<keyword evidence="11" id="KW-1185">Reference proteome</keyword>
<name>A0AA48L439_9TREE</name>
<dbReference type="PANTHER" id="PTHR46494:SF1">
    <property type="entry name" value="CORA FAMILY METAL ION TRANSPORTER (EUROFUNG)"/>
    <property type="match status" value="1"/>
</dbReference>
<evidence type="ECO:0000256" key="2">
    <source>
        <dbReference type="ARBA" id="ARBA00009765"/>
    </source>
</evidence>
<evidence type="ECO:0000256" key="7">
    <source>
        <dbReference type="ARBA" id="ARBA00023136"/>
    </source>
</evidence>
<dbReference type="SUPFAM" id="SSF143865">
    <property type="entry name" value="CorA soluble domain-like"/>
    <property type="match status" value="1"/>
</dbReference>
<dbReference type="GeneID" id="85495452"/>
<evidence type="ECO:0000313" key="10">
    <source>
        <dbReference type="EMBL" id="BEI91582.1"/>
    </source>
</evidence>
<reference evidence="10" key="1">
    <citation type="journal article" date="2023" name="BMC Genomics">
        <title>Chromosome-level genome assemblies of Cutaneotrichosporon spp. (Trichosporonales, Basidiomycota) reveal imbalanced evolution between nucleotide sequences and chromosome synteny.</title>
        <authorList>
            <person name="Kobayashi Y."/>
            <person name="Kayamori A."/>
            <person name="Aoki K."/>
            <person name="Shiwa Y."/>
            <person name="Matsutani M."/>
            <person name="Fujita N."/>
            <person name="Sugita T."/>
            <person name="Iwasaki W."/>
            <person name="Tanaka N."/>
            <person name="Takashima M."/>
        </authorList>
    </citation>
    <scope>NUCLEOTIDE SEQUENCE</scope>
    <source>
        <strain evidence="10">HIS019</strain>
    </source>
</reference>
<evidence type="ECO:0000256" key="6">
    <source>
        <dbReference type="ARBA" id="ARBA00022989"/>
    </source>
</evidence>
<dbReference type="GO" id="GO:0015095">
    <property type="term" value="F:magnesium ion transmembrane transporter activity"/>
    <property type="evidence" value="ECO:0007669"/>
    <property type="project" value="TreeGrafter"/>
</dbReference>
<feature type="region of interest" description="Disordered" evidence="8">
    <location>
        <begin position="363"/>
        <end position="392"/>
    </location>
</feature>
<evidence type="ECO:0008006" key="12">
    <source>
        <dbReference type="Google" id="ProtNLM"/>
    </source>
</evidence>
<comment type="similarity">
    <text evidence="2">Belongs to the CorA metal ion transporter (MIT) (TC 1.A.35) family.</text>
</comment>
<dbReference type="Proteomes" id="UP001233271">
    <property type="component" value="Chromosome 4"/>
</dbReference>
<feature type="compositionally biased region" description="Polar residues" evidence="8">
    <location>
        <begin position="687"/>
        <end position="699"/>
    </location>
</feature>
<dbReference type="GO" id="GO:0015087">
    <property type="term" value="F:cobalt ion transmembrane transporter activity"/>
    <property type="evidence" value="ECO:0007669"/>
    <property type="project" value="TreeGrafter"/>
</dbReference>
<dbReference type="SUPFAM" id="SSF144083">
    <property type="entry name" value="Magnesium transport protein CorA, transmembrane region"/>
    <property type="match status" value="1"/>
</dbReference>
<keyword evidence="4" id="KW-1003">Cell membrane</keyword>
<feature type="region of interest" description="Disordered" evidence="8">
    <location>
        <begin position="663"/>
        <end position="701"/>
    </location>
</feature>